<comment type="caution">
    <text evidence="1">The sequence shown here is derived from an EMBL/GenBank/DDBJ whole genome shotgun (WGS) entry which is preliminary data.</text>
</comment>
<reference evidence="2" key="1">
    <citation type="submission" date="2016-11" db="EMBL/GenBank/DDBJ databases">
        <authorList>
            <person name="Shukria A."/>
            <person name="Stevens D.C."/>
        </authorList>
    </citation>
    <scope>NUCLEOTIDE SEQUENCE [LARGE SCALE GENOMIC DNA]</scope>
    <source>
        <strain evidence="2">Cbfe23</strain>
    </source>
</reference>
<proteinExistence type="predicted"/>
<dbReference type="EMBL" id="MPIN01000002">
    <property type="protein sequence ID" value="OJH41103.1"/>
    <property type="molecule type" value="Genomic_DNA"/>
</dbReference>
<accession>A0A1L9BFT4</accession>
<evidence type="ECO:0000313" key="2">
    <source>
        <dbReference type="Proteomes" id="UP000182229"/>
    </source>
</evidence>
<dbReference type="RefSeq" id="WP_071897537.1">
    <property type="nucleotide sequence ID" value="NZ_MPIN01000002.1"/>
</dbReference>
<dbReference type="OrthoDB" id="9870007at2"/>
<evidence type="ECO:0008006" key="3">
    <source>
        <dbReference type="Google" id="ProtNLM"/>
    </source>
</evidence>
<dbReference type="STRING" id="83449.BON30_09395"/>
<evidence type="ECO:0000313" key="1">
    <source>
        <dbReference type="EMBL" id="OJH41103.1"/>
    </source>
</evidence>
<dbReference type="AlphaFoldDB" id="A0A1L9BFT4"/>
<dbReference type="Proteomes" id="UP000182229">
    <property type="component" value="Unassembled WGS sequence"/>
</dbReference>
<sequence length="99" mass="11036">MKAAEVIVFEGADPREFSRVDAIARERAVEGLSDYPGFKSMTVFEDSSLGTIHLILTFATEYDRLETNPAIEQISRVVALALGARTVRRFGCPVFRARK</sequence>
<reference evidence="1 2" key="2">
    <citation type="submission" date="2016-12" db="EMBL/GenBank/DDBJ databases">
        <title>Draft Genome Sequence of Cystobacter ferrugineus Strain Cbfe23.</title>
        <authorList>
            <person name="Akbar S."/>
            <person name="Dowd S.E."/>
            <person name="Stevens D.C."/>
        </authorList>
    </citation>
    <scope>NUCLEOTIDE SEQUENCE [LARGE SCALE GENOMIC DNA]</scope>
    <source>
        <strain evidence="1 2">Cbfe23</strain>
    </source>
</reference>
<gene>
    <name evidence="1" type="ORF">BON30_09395</name>
</gene>
<keyword evidence="2" id="KW-1185">Reference proteome</keyword>
<protein>
    <recommendedName>
        <fullName evidence="3">ABM domain-containing protein</fullName>
    </recommendedName>
</protein>
<organism evidence="1 2">
    <name type="scientific">Cystobacter ferrugineus</name>
    <dbReference type="NCBI Taxonomy" id="83449"/>
    <lineage>
        <taxon>Bacteria</taxon>
        <taxon>Pseudomonadati</taxon>
        <taxon>Myxococcota</taxon>
        <taxon>Myxococcia</taxon>
        <taxon>Myxococcales</taxon>
        <taxon>Cystobacterineae</taxon>
        <taxon>Archangiaceae</taxon>
        <taxon>Cystobacter</taxon>
    </lineage>
</organism>
<name>A0A1L9BFT4_9BACT</name>